<feature type="non-terminal residue" evidence="1">
    <location>
        <position position="1"/>
    </location>
</feature>
<name>A0ACC3D5T4_9PEZI</name>
<dbReference type="Proteomes" id="UP001186974">
    <property type="component" value="Unassembled WGS sequence"/>
</dbReference>
<evidence type="ECO:0000313" key="2">
    <source>
        <dbReference type="Proteomes" id="UP001186974"/>
    </source>
</evidence>
<sequence>LSPCLRYNARFADTNFSTIAVQYPNGTTVTDIVEADTAYREVMARLSLYSSRHLAPPHENLGDSLADWPRTWLRRKRKALGLPASHDVGVLGKVVKALRDRVESRLDIRVETAVLSFPHLVALYQDDSEDIYDYVDIRQMLLSHNIGYFRPVMWETAVLYAGHGHGICPDYRNWTTCRAYLRNVTEQDIFAAHYSRNALTTSLAVMATATALWEPDYRRTEDFSLGYSARLGYSSEAAYWDDVSVSLRKMMVTNPRFPKPTTIFLTGDMVEDPTFQKVLVTAMASLMDPVPEIVMSDHIFAPAKGAMEFAKRAAWNRLHPPPARNDSEAVTTEIVRLRLRD</sequence>
<protein>
    <submittedName>
        <fullName evidence="1">Uncharacterized protein</fullName>
    </submittedName>
</protein>
<reference evidence="1" key="1">
    <citation type="submission" date="2024-09" db="EMBL/GenBank/DDBJ databases">
        <title>Black Yeasts Isolated from many extreme environments.</title>
        <authorList>
            <person name="Coleine C."/>
            <person name="Stajich J.E."/>
            <person name="Selbmann L."/>
        </authorList>
    </citation>
    <scope>NUCLEOTIDE SEQUENCE</scope>
    <source>
        <strain evidence="1">CCFEE 5737</strain>
    </source>
</reference>
<comment type="caution">
    <text evidence="1">The sequence shown here is derived from an EMBL/GenBank/DDBJ whole genome shotgun (WGS) entry which is preliminary data.</text>
</comment>
<gene>
    <name evidence="1" type="ORF">LTS18_004382</name>
</gene>
<organism evidence="1 2">
    <name type="scientific">Coniosporium uncinatum</name>
    <dbReference type="NCBI Taxonomy" id="93489"/>
    <lineage>
        <taxon>Eukaryota</taxon>
        <taxon>Fungi</taxon>
        <taxon>Dikarya</taxon>
        <taxon>Ascomycota</taxon>
        <taxon>Pezizomycotina</taxon>
        <taxon>Dothideomycetes</taxon>
        <taxon>Dothideomycetes incertae sedis</taxon>
        <taxon>Coniosporium</taxon>
    </lineage>
</organism>
<dbReference type="EMBL" id="JAWDJW010007353">
    <property type="protein sequence ID" value="KAK3062309.1"/>
    <property type="molecule type" value="Genomic_DNA"/>
</dbReference>
<accession>A0ACC3D5T4</accession>
<proteinExistence type="predicted"/>
<evidence type="ECO:0000313" key="1">
    <source>
        <dbReference type="EMBL" id="KAK3062309.1"/>
    </source>
</evidence>
<keyword evidence="2" id="KW-1185">Reference proteome</keyword>